<proteinExistence type="predicted"/>
<sequence length="327" mass="35801">MKSSASNRAACVPSSTSPLSQIPLPKRKNSAKGDKGVDVDLDTDGSEYGCVASNAPRIQAKMSLLGSTSFCCASGQKEDYVPDAKIVPAVRPPKKRPPNVNAKKDQELSTPKSPLLAAGRSFLSRSKKGKVSQENSEEIPFLPTETTSVKLMPDDTKPRPIENKLRPPDDRKKTMITPPSPQRRLQREPAIPRKDHNVESVKKYSDAIRKYRSESSNQIPMDSIKKCKHATNDGKFEPGKSDQKIECSGVLNKDLTFDCGDALNKSHDSEDFDCPCCDRTSVMLDEAGLSDIDVKMFTSCDVIAPDPPLVKDDEDIKDTSTNGVSNF</sequence>
<dbReference type="AlphaFoldDB" id="A0AAV6UN28"/>
<organism evidence="2 3">
    <name type="scientific">Oedothorax gibbosus</name>
    <dbReference type="NCBI Taxonomy" id="931172"/>
    <lineage>
        <taxon>Eukaryota</taxon>
        <taxon>Metazoa</taxon>
        <taxon>Ecdysozoa</taxon>
        <taxon>Arthropoda</taxon>
        <taxon>Chelicerata</taxon>
        <taxon>Arachnida</taxon>
        <taxon>Araneae</taxon>
        <taxon>Araneomorphae</taxon>
        <taxon>Entelegynae</taxon>
        <taxon>Araneoidea</taxon>
        <taxon>Linyphiidae</taxon>
        <taxon>Erigoninae</taxon>
        <taxon>Oedothorax</taxon>
    </lineage>
</organism>
<comment type="caution">
    <text evidence="2">The sequence shown here is derived from an EMBL/GenBank/DDBJ whole genome shotgun (WGS) entry which is preliminary data.</text>
</comment>
<accession>A0AAV6UN28</accession>
<protein>
    <submittedName>
        <fullName evidence="2">Uncharacterized protein</fullName>
    </submittedName>
</protein>
<name>A0AAV6UN28_9ARAC</name>
<keyword evidence="3" id="KW-1185">Reference proteome</keyword>
<dbReference type="Proteomes" id="UP000827092">
    <property type="component" value="Unassembled WGS sequence"/>
</dbReference>
<evidence type="ECO:0000313" key="3">
    <source>
        <dbReference type="Proteomes" id="UP000827092"/>
    </source>
</evidence>
<evidence type="ECO:0000256" key="1">
    <source>
        <dbReference type="SAM" id="MobiDB-lite"/>
    </source>
</evidence>
<reference evidence="2 3" key="1">
    <citation type="journal article" date="2022" name="Nat. Ecol. Evol.">
        <title>A masculinizing supergene underlies an exaggerated male reproductive morph in a spider.</title>
        <authorList>
            <person name="Hendrickx F."/>
            <person name="De Corte Z."/>
            <person name="Sonet G."/>
            <person name="Van Belleghem S.M."/>
            <person name="Kostlbacher S."/>
            <person name="Vangestel C."/>
        </authorList>
    </citation>
    <scope>NUCLEOTIDE SEQUENCE [LARGE SCALE GENOMIC DNA]</scope>
    <source>
        <strain evidence="2">W744_W776</strain>
    </source>
</reference>
<feature type="compositionally biased region" description="Basic and acidic residues" evidence="1">
    <location>
        <begin position="185"/>
        <end position="203"/>
    </location>
</feature>
<dbReference type="EMBL" id="JAFNEN010000333">
    <property type="protein sequence ID" value="KAG8185537.1"/>
    <property type="molecule type" value="Genomic_DNA"/>
</dbReference>
<feature type="compositionally biased region" description="Basic and acidic residues" evidence="1">
    <location>
        <begin position="152"/>
        <end position="173"/>
    </location>
</feature>
<feature type="region of interest" description="Disordered" evidence="1">
    <location>
        <begin position="86"/>
        <end position="203"/>
    </location>
</feature>
<feature type="region of interest" description="Disordered" evidence="1">
    <location>
        <begin position="1"/>
        <end position="42"/>
    </location>
</feature>
<gene>
    <name evidence="2" type="ORF">JTE90_012873</name>
</gene>
<evidence type="ECO:0000313" key="2">
    <source>
        <dbReference type="EMBL" id="KAG8185537.1"/>
    </source>
</evidence>
<feature type="compositionally biased region" description="Polar residues" evidence="1">
    <location>
        <begin position="1"/>
        <end position="20"/>
    </location>
</feature>